<keyword evidence="1" id="KW-0812">Transmembrane</keyword>
<protein>
    <submittedName>
        <fullName evidence="2">Uncharacterized protein</fullName>
    </submittedName>
</protein>
<organism evidence="2 3">
    <name type="scientific">Podospora fimiseda</name>
    <dbReference type="NCBI Taxonomy" id="252190"/>
    <lineage>
        <taxon>Eukaryota</taxon>
        <taxon>Fungi</taxon>
        <taxon>Dikarya</taxon>
        <taxon>Ascomycota</taxon>
        <taxon>Pezizomycotina</taxon>
        <taxon>Sordariomycetes</taxon>
        <taxon>Sordariomycetidae</taxon>
        <taxon>Sordariales</taxon>
        <taxon>Podosporaceae</taxon>
        <taxon>Podospora</taxon>
    </lineage>
</organism>
<evidence type="ECO:0000313" key="3">
    <source>
        <dbReference type="Proteomes" id="UP001301958"/>
    </source>
</evidence>
<name>A0AAN7BML1_9PEZI</name>
<feature type="transmembrane region" description="Helical" evidence="1">
    <location>
        <begin position="12"/>
        <end position="32"/>
    </location>
</feature>
<reference evidence="2" key="2">
    <citation type="submission" date="2023-05" db="EMBL/GenBank/DDBJ databases">
        <authorList>
            <consortium name="Lawrence Berkeley National Laboratory"/>
            <person name="Steindorff A."/>
            <person name="Hensen N."/>
            <person name="Bonometti L."/>
            <person name="Westerberg I."/>
            <person name="Brannstrom I.O."/>
            <person name="Guillou S."/>
            <person name="Cros-Aarteil S."/>
            <person name="Calhoun S."/>
            <person name="Haridas S."/>
            <person name="Kuo A."/>
            <person name="Mondo S."/>
            <person name="Pangilinan J."/>
            <person name="Riley R."/>
            <person name="Labutti K."/>
            <person name="Andreopoulos B."/>
            <person name="Lipzen A."/>
            <person name="Chen C."/>
            <person name="Yanf M."/>
            <person name="Daum C."/>
            <person name="Ng V."/>
            <person name="Clum A."/>
            <person name="Ohm R."/>
            <person name="Martin F."/>
            <person name="Silar P."/>
            <person name="Natvig D."/>
            <person name="Lalanne C."/>
            <person name="Gautier V."/>
            <person name="Ament-Velasquez S.L."/>
            <person name="Kruys A."/>
            <person name="Hutchinson M.I."/>
            <person name="Powell A.J."/>
            <person name="Barry K."/>
            <person name="Miller A.N."/>
            <person name="Grigoriev I.V."/>
            <person name="Debuchy R."/>
            <person name="Gladieux P."/>
            <person name="Thoren M.H."/>
            <person name="Johannesson H."/>
        </authorList>
    </citation>
    <scope>NUCLEOTIDE SEQUENCE</scope>
    <source>
        <strain evidence="2">CBS 990.96</strain>
    </source>
</reference>
<reference evidence="2" key="1">
    <citation type="journal article" date="2023" name="Mol. Phylogenet. Evol.">
        <title>Genome-scale phylogeny and comparative genomics of the fungal order Sordariales.</title>
        <authorList>
            <person name="Hensen N."/>
            <person name="Bonometti L."/>
            <person name="Westerberg I."/>
            <person name="Brannstrom I.O."/>
            <person name="Guillou S."/>
            <person name="Cros-Aarteil S."/>
            <person name="Calhoun S."/>
            <person name="Haridas S."/>
            <person name="Kuo A."/>
            <person name="Mondo S."/>
            <person name="Pangilinan J."/>
            <person name="Riley R."/>
            <person name="LaButti K."/>
            <person name="Andreopoulos B."/>
            <person name="Lipzen A."/>
            <person name="Chen C."/>
            <person name="Yan M."/>
            <person name="Daum C."/>
            <person name="Ng V."/>
            <person name="Clum A."/>
            <person name="Steindorff A."/>
            <person name="Ohm R.A."/>
            <person name="Martin F."/>
            <person name="Silar P."/>
            <person name="Natvig D.O."/>
            <person name="Lalanne C."/>
            <person name="Gautier V."/>
            <person name="Ament-Velasquez S.L."/>
            <person name="Kruys A."/>
            <person name="Hutchinson M.I."/>
            <person name="Powell A.J."/>
            <person name="Barry K."/>
            <person name="Miller A.N."/>
            <person name="Grigoriev I.V."/>
            <person name="Debuchy R."/>
            <person name="Gladieux P."/>
            <person name="Hiltunen Thoren M."/>
            <person name="Johannesson H."/>
        </authorList>
    </citation>
    <scope>NUCLEOTIDE SEQUENCE</scope>
    <source>
        <strain evidence="2">CBS 990.96</strain>
    </source>
</reference>
<feature type="transmembrane region" description="Helical" evidence="1">
    <location>
        <begin position="44"/>
        <end position="67"/>
    </location>
</feature>
<keyword evidence="1" id="KW-1133">Transmembrane helix</keyword>
<keyword evidence="3" id="KW-1185">Reference proteome</keyword>
<keyword evidence="1" id="KW-0472">Membrane</keyword>
<comment type="caution">
    <text evidence="2">The sequence shown here is derived from an EMBL/GenBank/DDBJ whole genome shotgun (WGS) entry which is preliminary data.</text>
</comment>
<dbReference type="AlphaFoldDB" id="A0AAN7BML1"/>
<proteinExistence type="predicted"/>
<sequence length="68" mass="7788">MAYFVCSCDVDTSMGVFFFSPFLSGIFCDYYLVYLSTDTCMCKVLSSMLVFFLVSSSVEFLSPWSFFQ</sequence>
<dbReference type="Proteomes" id="UP001301958">
    <property type="component" value="Unassembled WGS sequence"/>
</dbReference>
<dbReference type="EMBL" id="MU865354">
    <property type="protein sequence ID" value="KAK4226075.1"/>
    <property type="molecule type" value="Genomic_DNA"/>
</dbReference>
<accession>A0AAN7BML1</accession>
<evidence type="ECO:0000313" key="2">
    <source>
        <dbReference type="EMBL" id="KAK4226075.1"/>
    </source>
</evidence>
<gene>
    <name evidence="2" type="ORF">QBC38DRAFT_481443</name>
</gene>
<evidence type="ECO:0000256" key="1">
    <source>
        <dbReference type="SAM" id="Phobius"/>
    </source>
</evidence>